<feature type="compositionally biased region" description="Polar residues" evidence="1">
    <location>
        <begin position="7"/>
        <end position="16"/>
    </location>
</feature>
<proteinExistence type="predicted"/>
<accession>A0A2B8BAE5</accession>
<gene>
    <name evidence="3" type="ORF">CRT60_30890</name>
</gene>
<keyword evidence="4" id="KW-1185">Reference proteome</keyword>
<dbReference type="OrthoDB" id="7306202at2"/>
<keyword evidence="2" id="KW-0812">Transmembrane</keyword>
<feature type="region of interest" description="Disordered" evidence="1">
    <location>
        <begin position="1"/>
        <end position="46"/>
    </location>
</feature>
<evidence type="ECO:0000256" key="1">
    <source>
        <dbReference type="SAM" id="MobiDB-lite"/>
    </source>
</evidence>
<organism evidence="3 4">
    <name type="scientific">Azospirillum palustre</name>
    <dbReference type="NCBI Taxonomy" id="2044885"/>
    <lineage>
        <taxon>Bacteria</taxon>
        <taxon>Pseudomonadati</taxon>
        <taxon>Pseudomonadota</taxon>
        <taxon>Alphaproteobacteria</taxon>
        <taxon>Rhodospirillales</taxon>
        <taxon>Azospirillaceae</taxon>
        <taxon>Azospirillum</taxon>
    </lineage>
</organism>
<reference evidence="4" key="1">
    <citation type="submission" date="2017-10" db="EMBL/GenBank/DDBJ databases">
        <authorList>
            <person name="Kravchenko I.K."/>
            <person name="Grouzdev D.S."/>
        </authorList>
    </citation>
    <scope>NUCLEOTIDE SEQUENCE [LARGE SCALE GENOMIC DNA]</scope>
    <source>
        <strain evidence="4">B2</strain>
    </source>
</reference>
<feature type="transmembrane region" description="Helical" evidence="2">
    <location>
        <begin position="54"/>
        <end position="76"/>
    </location>
</feature>
<dbReference type="EMBL" id="PDKW01000043">
    <property type="protein sequence ID" value="PGH54217.1"/>
    <property type="molecule type" value="Genomic_DNA"/>
</dbReference>
<dbReference type="Proteomes" id="UP000225379">
    <property type="component" value="Unassembled WGS sequence"/>
</dbReference>
<comment type="caution">
    <text evidence="3">The sequence shown here is derived from an EMBL/GenBank/DDBJ whole genome shotgun (WGS) entry which is preliminary data.</text>
</comment>
<keyword evidence="2" id="KW-1133">Transmembrane helix</keyword>
<dbReference type="AlphaFoldDB" id="A0A2B8BAE5"/>
<sequence>MPDDQPMSITSLTTPDQAIAQPHRPGQAGGGRHSERMGHRPAPGPEKMRGLRLVAVWVGLTVGSWAVLGGAGYGLYTLAGTLLP</sequence>
<evidence type="ECO:0000313" key="3">
    <source>
        <dbReference type="EMBL" id="PGH54217.1"/>
    </source>
</evidence>
<protein>
    <submittedName>
        <fullName evidence="3">Uncharacterized protein</fullName>
    </submittedName>
</protein>
<name>A0A2B8BAE5_9PROT</name>
<evidence type="ECO:0000313" key="4">
    <source>
        <dbReference type="Proteomes" id="UP000225379"/>
    </source>
</evidence>
<keyword evidence="2" id="KW-0472">Membrane</keyword>
<evidence type="ECO:0000256" key="2">
    <source>
        <dbReference type="SAM" id="Phobius"/>
    </source>
</evidence>